<dbReference type="InterPro" id="IPR023100">
    <property type="entry name" value="D-aminoacylase_insert_dom_sf"/>
</dbReference>
<feature type="domain" description="Amidohydrolase 3" evidence="1">
    <location>
        <begin position="45"/>
        <end position="248"/>
    </location>
</feature>
<dbReference type="AlphaFoldDB" id="A0AAW8HP37"/>
<keyword evidence="2" id="KW-0378">Hydrolase</keyword>
<dbReference type="PANTHER" id="PTHR11647:SF1">
    <property type="entry name" value="COLLAPSIN RESPONSE MEDIATOR PROTEIN"/>
    <property type="match status" value="1"/>
</dbReference>
<accession>A0AAW8HP37</accession>
<name>A0AAW8HP37_PLUGE</name>
<dbReference type="InterPro" id="IPR032466">
    <property type="entry name" value="Metal_Hydrolase"/>
</dbReference>
<dbReference type="Proteomes" id="UP001236270">
    <property type="component" value="Unassembled WGS sequence"/>
</dbReference>
<evidence type="ECO:0000313" key="3">
    <source>
        <dbReference type="Proteomes" id="UP001236270"/>
    </source>
</evidence>
<dbReference type="SUPFAM" id="SSF51338">
    <property type="entry name" value="Composite domain of metallo-dependent hydrolases"/>
    <property type="match status" value="1"/>
</dbReference>
<sequence length="484" mass="52988">MKVDWLFRNVTVVDGSSGAEYRADVAVSGERIVAIAPALEVEAGQVIDGEGRVLAPGFIDVHTHDDINVIRIPEYLPKISQGVTTVIVGNCGISAACATIGDAVPDPMNLLGEKPQFIYPSVDAYARAVEKARPAINVGTLIGHTTLRNNHMDSLYRAATEGEISAMREQLSAALQQGALGLSTGLAYASANCAPTEEVMALAETLAAENGIYTTHLRSEFAPILDALDEAFRIGRHGRVPVVVSHHKCAGAKNWGRTKETLAFFDKMRRQQEIACDCYPYSASSSTLDMKQITDEFDIVITWSEPHPEVAGQTLAQIADGWQMSLHEAGRRLMPAGAIYYNMDEQDVRRVLRYPVTMIGSDGLPNDPMPHPRLWGAFPRVLGHYCREERLFPLTQAIHKMTGLSAARFQLPRRGLVKVGYYADLVLFDPLTVKDVASFADPKRPAAGIEAVMVNGVMSYDGNQQIIGRAGRFLRRQDTIKEQV</sequence>
<organism evidence="2 3">
    <name type="scientific">Pluralibacter gergoviae</name>
    <name type="common">Enterobacter gergoviae</name>
    <dbReference type="NCBI Taxonomy" id="61647"/>
    <lineage>
        <taxon>Bacteria</taxon>
        <taxon>Pseudomonadati</taxon>
        <taxon>Pseudomonadota</taxon>
        <taxon>Gammaproteobacteria</taxon>
        <taxon>Enterobacterales</taxon>
        <taxon>Enterobacteriaceae</taxon>
        <taxon>Pluralibacter</taxon>
    </lineage>
</organism>
<dbReference type="InterPro" id="IPR013108">
    <property type="entry name" value="Amidohydro_3"/>
</dbReference>
<dbReference type="Gene3D" id="3.20.20.140">
    <property type="entry name" value="Metal-dependent hydrolases"/>
    <property type="match status" value="1"/>
</dbReference>
<feature type="domain" description="Amidohydrolase 3" evidence="1">
    <location>
        <begin position="317"/>
        <end position="459"/>
    </location>
</feature>
<reference evidence="2" key="1">
    <citation type="submission" date="2023-08" db="EMBL/GenBank/DDBJ databases">
        <title>WGS of pathogenic bacterial species, Los Angeles County Public Health Laboratories.</title>
        <authorList>
            <person name="Garrigues J.M."/>
            <person name="Green N.M."/>
        </authorList>
    </citation>
    <scope>NUCLEOTIDE SEQUENCE</scope>
    <source>
        <strain evidence="2">LACPHL-BACT-2023-00068</strain>
    </source>
</reference>
<dbReference type="PANTHER" id="PTHR11647">
    <property type="entry name" value="HYDRANTOINASE/DIHYDROPYRIMIDINASE FAMILY MEMBER"/>
    <property type="match status" value="1"/>
</dbReference>
<dbReference type="GeneID" id="61383329"/>
<evidence type="ECO:0000259" key="1">
    <source>
        <dbReference type="Pfam" id="PF07969"/>
    </source>
</evidence>
<evidence type="ECO:0000313" key="2">
    <source>
        <dbReference type="EMBL" id="MDQ2309134.1"/>
    </source>
</evidence>
<dbReference type="SUPFAM" id="SSF51556">
    <property type="entry name" value="Metallo-dependent hydrolases"/>
    <property type="match status" value="1"/>
</dbReference>
<protein>
    <submittedName>
        <fullName evidence="2">D-aminoacylase</fullName>
        <ecNumber evidence="2">3.5.1.-</ecNumber>
    </submittedName>
</protein>
<dbReference type="RefSeq" id="WP_048253231.1">
    <property type="nucleotide sequence ID" value="NZ_CBCSIS010000004.1"/>
</dbReference>
<dbReference type="GO" id="GO:0005829">
    <property type="term" value="C:cytosol"/>
    <property type="evidence" value="ECO:0007669"/>
    <property type="project" value="TreeGrafter"/>
</dbReference>
<dbReference type="EC" id="3.5.1.-" evidence="2"/>
<dbReference type="InterPro" id="IPR011059">
    <property type="entry name" value="Metal-dep_hydrolase_composite"/>
</dbReference>
<proteinExistence type="predicted"/>
<dbReference type="CDD" id="cd01297">
    <property type="entry name" value="D-aminoacylase"/>
    <property type="match status" value="1"/>
</dbReference>
<dbReference type="GO" id="GO:0016811">
    <property type="term" value="F:hydrolase activity, acting on carbon-nitrogen (but not peptide) bonds, in linear amides"/>
    <property type="evidence" value="ECO:0007669"/>
    <property type="project" value="InterPro"/>
</dbReference>
<gene>
    <name evidence="2" type="ORF">RBJ30_08480</name>
</gene>
<dbReference type="EMBL" id="JAVDNV010000005">
    <property type="protein sequence ID" value="MDQ2309134.1"/>
    <property type="molecule type" value="Genomic_DNA"/>
</dbReference>
<dbReference type="InterPro" id="IPR050378">
    <property type="entry name" value="Metallo-dep_Hydrolases_sf"/>
</dbReference>
<dbReference type="Gene3D" id="3.30.1490.130">
    <property type="entry name" value="D-aminoacylase. Domain 3"/>
    <property type="match status" value="1"/>
</dbReference>
<dbReference type="GO" id="GO:0016812">
    <property type="term" value="F:hydrolase activity, acting on carbon-nitrogen (but not peptide) bonds, in cyclic amides"/>
    <property type="evidence" value="ECO:0007669"/>
    <property type="project" value="TreeGrafter"/>
</dbReference>
<comment type="caution">
    <text evidence="2">The sequence shown here is derived from an EMBL/GenBank/DDBJ whole genome shotgun (WGS) entry which is preliminary data.</text>
</comment>
<dbReference type="Gene3D" id="2.30.40.10">
    <property type="entry name" value="Urease, subunit C, domain 1"/>
    <property type="match status" value="1"/>
</dbReference>
<dbReference type="Pfam" id="PF07969">
    <property type="entry name" value="Amidohydro_3"/>
    <property type="match status" value="2"/>
</dbReference>